<evidence type="ECO:0000313" key="1">
    <source>
        <dbReference type="Proteomes" id="UP000095286"/>
    </source>
</evidence>
<protein>
    <submittedName>
        <fullName evidence="2">TIL domain-containing protein</fullName>
    </submittedName>
</protein>
<organism evidence="1 2">
    <name type="scientific">Rhabditophanes sp. KR3021</name>
    <dbReference type="NCBI Taxonomy" id="114890"/>
    <lineage>
        <taxon>Eukaryota</taxon>
        <taxon>Metazoa</taxon>
        <taxon>Ecdysozoa</taxon>
        <taxon>Nematoda</taxon>
        <taxon>Chromadorea</taxon>
        <taxon>Rhabditida</taxon>
        <taxon>Tylenchina</taxon>
        <taxon>Panagrolaimomorpha</taxon>
        <taxon>Strongyloidoidea</taxon>
        <taxon>Alloionematidae</taxon>
        <taxon>Rhabditophanes</taxon>
    </lineage>
</organism>
<dbReference type="Proteomes" id="UP000095286">
    <property type="component" value="Unplaced"/>
</dbReference>
<dbReference type="WBParaSite" id="RSKR_0001041000.1">
    <property type="protein sequence ID" value="RSKR_0001041000.1"/>
    <property type="gene ID" value="RSKR_0001041000"/>
</dbReference>
<accession>A0AC35UDP3</accession>
<evidence type="ECO:0000313" key="2">
    <source>
        <dbReference type="WBParaSite" id="RSKR_0001041000.1"/>
    </source>
</evidence>
<reference evidence="2" key="1">
    <citation type="submission" date="2016-11" db="UniProtKB">
        <authorList>
            <consortium name="WormBaseParasite"/>
        </authorList>
    </citation>
    <scope>IDENTIFICATION</scope>
    <source>
        <strain evidence="2">KR3021</strain>
    </source>
</reference>
<sequence length="732" mass="83517">MCSKNEIFLICGKCENICGHKESLCESTGCSPGCFCFGNTARDHKDNCILKVNCPKVINRKKVMIQQTNQQIVQNRPRQGIIRTNIELTSPKINNVRRITPVQQIKHISPTTSHDNDLKLVGKKTIQNKKAIPTHDNLIDQYSGHKDDKKILKPKPILKKVTNTKSTFNHHFKQPKSVEVAESEIRQLIIQPKGAQKKVYFLPKQQALTHRVILPPRQEIIYEKRIEPKQQIHVIQERKSMPRMPTPRQRSFQQSQGIIYQKNQSQQRIITPRFFQQRRISPIQKVQYIQQRKIVQEGNKSQQFQIRIVQKSNQLQQFQKRIVQGVNQPQQFQETIIQKHPQHYQEKVILKHPRQLQEKIILKHPQQLQETNIHEQSQLIAALYQSPREKLNQQKPMPFTQQRTIKPKVMTQIYETSIEQNRQRPSPSAEQTKVEQIEISKDNQPPSKFQKNCPKNKVFLVCGTCENECGMAPAFCPDLCRHSGCYCTNQMAYNQYGDCVKKSECDSFGIEKAIQPVPVTSNTLYSECVGSSCNVIPLQSIKTKAIPITKNITINPVLITTQKTNEAEIIVMDDLVTTKVVKQIATISPPPAKNEIDDLIYEKNVSIIPTEMIVGHAPDITTTIDQENCTTASCLPKIDSKQEVIEDEGKAIETQLACPKNEVINDCGNVCEDTCFKKKLNCTNVCSTPTCECPKNLGYVRNATGACIKRRACTNSTGYEAPKMLEENPKSS</sequence>
<proteinExistence type="predicted"/>
<name>A0AC35UDP3_9BILA</name>